<dbReference type="Pfam" id="PF13424">
    <property type="entry name" value="TPR_12"/>
    <property type="match status" value="1"/>
</dbReference>
<dbReference type="SUPFAM" id="SSF48452">
    <property type="entry name" value="TPR-like"/>
    <property type="match status" value="1"/>
</dbReference>
<name>A0ABS7FZU1_9ACTN</name>
<dbReference type="EMBL" id="JAIBOA010000019">
    <property type="protein sequence ID" value="MBW8485968.1"/>
    <property type="molecule type" value="Genomic_DNA"/>
</dbReference>
<dbReference type="RefSeq" id="WP_220169205.1">
    <property type="nucleotide sequence ID" value="NZ_JAIBOA010000019.1"/>
</dbReference>
<reference evidence="1 2" key="1">
    <citation type="submission" date="2021-07" db="EMBL/GenBank/DDBJ databases">
        <title>Actinomadura sp. PM05-2 isolated from lichen.</title>
        <authorList>
            <person name="Somphong A."/>
            <person name="Phongsopitanun W."/>
            <person name="Tanasupawat S."/>
            <person name="Peongsungnone V."/>
        </authorList>
    </citation>
    <scope>NUCLEOTIDE SEQUENCE [LARGE SCALE GENOMIC DNA]</scope>
    <source>
        <strain evidence="1 2">PM05-2</strain>
    </source>
</reference>
<accession>A0ABS7FZU1</accession>
<comment type="caution">
    <text evidence="1">The sequence shown here is derived from an EMBL/GenBank/DDBJ whole genome shotgun (WGS) entry which is preliminary data.</text>
</comment>
<dbReference type="Gene3D" id="1.25.40.10">
    <property type="entry name" value="Tetratricopeptide repeat domain"/>
    <property type="match status" value="1"/>
</dbReference>
<evidence type="ECO:0000313" key="1">
    <source>
        <dbReference type="EMBL" id="MBW8485968.1"/>
    </source>
</evidence>
<sequence length="109" mass="11945">MHMLFNQFDDWIACADLGLDAARRTGDRPAQAELLESLGMAHAQRHELALSAGYHQSALELRRALGDATAEALSLNDLGLLNLRMHRLDTALEMFDRARTVLDGTGGTV</sequence>
<proteinExistence type="predicted"/>
<organism evidence="1 2">
    <name type="scientific">Actinomadura parmotrematis</name>
    <dbReference type="NCBI Taxonomy" id="2864039"/>
    <lineage>
        <taxon>Bacteria</taxon>
        <taxon>Bacillati</taxon>
        <taxon>Actinomycetota</taxon>
        <taxon>Actinomycetes</taxon>
        <taxon>Streptosporangiales</taxon>
        <taxon>Thermomonosporaceae</taxon>
        <taxon>Actinomadura</taxon>
    </lineage>
</organism>
<protein>
    <submittedName>
        <fullName evidence="1">Tetratricopeptide repeat protein</fullName>
    </submittedName>
</protein>
<dbReference type="InterPro" id="IPR011990">
    <property type="entry name" value="TPR-like_helical_dom_sf"/>
</dbReference>
<gene>
    <name evidence="1" type="ORF">K1Y72_26575</name>
</gene>
<dbReference type="Proteomes" id="UP000774570">
    <property type="component" value="Unassembled WGS sequence"/>
</dbReference>
<keyword evidence="2" id="KW-1185">Reference proteome</keyword>
<evidence type="ECO:0000313" key="2">
    <source>
        <dbReference type="Proteomes" id="UP000774570"/>
    </source>
</evidence>